<evidence type="ECO:0000259" key="4">
    <source>
        <dbReference type="PROSITE" id="PS50043"/>
    </source>
</evidence>
<dbReference type="InterPro" id="IPR000792">
    <property type="entry name" value="Tscrpt_reg_LuxR_C"/>
</dbReference>
<dbReference type="InterPro" id="IPR036388">
    <property type="entry name" value="WH-like_DNA-bd_sf"/>
</dbReference>
<dbReference type="SUPFAM" id="SSF46894">
    <property type="entry name" value="C-terminal effector domain of the bipartite response regulators"/>
    <property type="match status" value="1"/>
</dbReference>
<dbReference type="PANTHER" id="PTHR44688">
    <property type="entry name" value="DNA-BINDING TRANSCRIPTIONAL ACTIVATOR DEVR_DOSR"/>
    <property type="match status" value="1"/>
</dbReference>
<organism evidence="5 6">
    <name type="scientific">Massilia eurypsychrophila</name>
    <dbReference type="NCBI Taxonomy" id="1485217"/>
    <lineage>
        <taxon>Bacteria</taxon>
        <taxon>Pseudomonadati</taxon>
        <taxon>Pseudomonadota</taxon>
        <taxon>Betaproteobacteria</taxon>
        <taxon>Burkholderiales</taxon>
        <taxon>Oxalobacteraceae</taxon>
        <taxon>Telluria group</taxon>
        <taxon>Massilia</taxon>
    </lineage>
</organism>
<reference evidence="5 6" key="1">
    <citation type="submission" date="2017-10" db="EMBL/GenBank/DDBJ databases">
        <title>Massilia psychrophilum sp. nov., a novel purple-pigmented bacterium isolated from Tianshan glacier, Xinjiang Municipality, China.</title>
        <authorList>
            <person name="Wang H."/>
        </authorList>
    </citation>
    <scope>NUCLEOTIDE SEQUENCE [LARGE SCALE GENOMIC DNA]</scope>
    <source>
        <strain evidence="5 6">JCM 30074</strain>
    </source>
</reference>
<evidence type="ECO:0000256" key="2">
    <source>
        <dbReference type="ARBA" id="ARBA00023125"/>
    </source>
</evidence>
<evidence type="ECO:0000313" key="6">
    <source>
        <dbReference type="Proteomes" id="UP000230390"/>
    </source>
</evidence>
<keyword evidence="2" id="KW-0238">DNA-binding</keyword>
<dbReference type="PROSITE" id="PS00622">
    <property type="entry name" value="HTH_LUXR_1"/>
    <property type="match status" value="1"/>
</dbReference>
<gene>
    <name evidence="5" type="ORF">CR105_06640</name>
</gene>
<keyword evidence="1" id="KW-0805">Transcription regulation</keyword>
<name>A0A2G8TI86_9BURK</name>
<protein>
    <recommendedName>
        <fullName evidence="4">HTH luxR-type domain-containing protein</fullName>
    </recommendedName>
</protein>
<dbReference type="GO" id="GO:0003677">
    <property type="term" value="F:DNA binding"/>
    <property type="evidence" value="ECO:0007669"/>
    <property type="project" value="UniProtKB-KW"/>
</dbReference>
<dbReference type="AlphaFoldDB" id="A0A2G8TI86"/>
<dbReference type="EMBL" id="PDOC01000003">
    <property type="protein sequence ID" value="PIL45740.1"/>
    <property type="molecule type" value="Genomic_DNA"/>
</dbReference>
<dbReference type="InterPro" id="IPR016032">
    <property type="entry name" value="Sig_transdc_resp-reg_C-effctor"/>
</dbReference>
<dbReference type="Pfam" id="PF00196">
    <property type="entry name" value="GerE"/>
    <property type="match status" value="1"/>
</dbReference>
<dbReference type="CDD" id="cd06170">
    <property type="entry name" value="LuxR_C_like"/>
    <property type="match status" value="1"/>
</dbReference>
<dbReference type="SMART" id="SM00421">
    <property type="entry name" value="HTH_LUXR"/>
    <property type="match status" value="1"/>
</dbReference>
<dbReference type="InterPro" id="IPR036693">
    <property type="entry name" value="TF_LuxR_autoind-bd_dom_sf"/>
</dbReference>
<keyword evidence="3" id="KW-0804">Transcription</keyword>
<dbReference type="SUPFAM" id="SSF75516">
    <property type="entry name" value="Pheromone-binding domain of LuxR-like quorum-sensing transcription factors"/>
    <property type="match status" value="1"/>
</dbReference>
<accession>A0A2G8TI86</accession>
<dbReference type="InterPro" id="IPR005143">
    <property type="entry name" value="TF_LuxR_autoind-bd_dom"/>
</dbReference>
<dbReference type="Gene3D" id="1.10.10.10">
    <property type="entry name" value="Winged helix-like DNA-binding domain superfamily/Winged helix DNA-binding domain"/>
    <property type="match status" value="1"/>
</dbReference>
<dbReference type="Gene3D" id="3.30.450.80">
    <property type="entry name" value="Transcription factor LuxR-like, autoinducer-binding domain"/>
    <property type="match status" value="1"/>
</dbReference>
<dbReference type="PANTHER" id="PTHR44688:SF16">
    <property type="entry name" value="DNA-BINDING TRANSCRIPTIONAL ACTIVATOR DEVR_DOSR"/>
    <property type="match status" value="1"/>
</dbReference>
<evidence type="ECO:0000256" key="1">
    <source>
        <dbReference type="ARBA" id="ARBA00023015"/>
    </source>
</evidence>
<sequence>MRLVDATSEVAWSGALFDIAHQMGFGGVMYAALLSKHANLEHPFLYSNYPKAWRDHYDAAKLHSVDPTIRHCMNSVLPLIWEPDTFRHADNHNLYDESRQFVKRSGITFPMHGCNGEIGMISFATEEMDAEEFSAHLTHYMADLSLVRDYAFDSSLKFIKARSHAEPVPHLTKRELEVIKWVMAGKSSWEISRITDCAEATINFHISNIRQKFNVNTRQQALVKAIALGIITPEDPHR</sequence>
<comment type="caution">
    <text evidence="5">The sequence shown here is derived from an EMBL/GenBank/DDBJ whole genome shotgun (WGS) entry which is preliminary data.</text>
</comment>
<feature type="domain" description="HTH luxR-type" evidence="4">
    <location>
        <begin position="164"/>
        <end position="229"/>
    </location>
</feature>
<keyword evidence="6" id="KW-1185">Reference proteome</keyword>
<proteinExistence type="predicted"/>
<evidence type="ECO:0000313" key="5">
    <source>
        <dbReference type="EMBL" id="PIL45740.1"/>
    </source>
</evidence>
<dbReference type="PRINTS" id="PR00038">
    <property type="entry name" value="HTHLUXR"/>
</dbReference>
<dbReference type="Proteomes" id="UP000230390">
    <property type="component" value="Unassembled WGS sequence"/>
</dbReference>
<dbReference type="PROSITE" id="PS50043">
    <property type="entry name" value="HTH_LUXR_2"/>
    <property type="match status" value="1"/>
</dbReference>
<dbReference type="GO" id="GO:0006355">
    <property type="term" value="P:regulation of DNA-templated transcription"/>
    <property type="evidence" value="ECO:0007669"/>
    <property type="project" value="InterPro"/>
</dbReference>
<evidence type="ECO:0000256" key="3">
    <source>
        <dbReference type="ARBA" id="ARBA00023163"/>
    </source>
</evidence>
<dbReference type="Pfam" id="PF03472">
    <property type="entry name" value="Autoind_bind"/>
    <property type="match status" value="1"/>
</dbReference>
<dbReference type="OrthoDB" id="9774661at2"/>